<evidence type="ECO:0000313" key="3">
    <source>
        <dbReference type="Proteomes" id="UP000500857"/>
    </source>
</evidence>
<sequence length="1018" mass="112377">MLIQWAAKTLELPGLKLQVQIRGNNLHLLCEGPVCPPRAIVESNFARGLQTTALQSLLPPDRPQIYEVFLYGRAFGQKRPLWTVRLDPQNPEVRDRVDDASTAPTPPSEEAGAPPAPDRLQRWARQLSRRGDRDGHGALVQVVERYLSETLSVFGVSVKVTISEVKTRKSEAPEATPAPQRLWIFCQSGYIPEPSLLAEPVAERVRDLELDGFQDAVILGQVRGENKPEWILRVDLTPATTMLQTWAKWGDVQAIARLLDRALLKTGGRVSGVLKESTLHLFCGYANPDRVENFDSANLKIHKETTIAAITPVLEAIAPQGIHAATLYGCRDPLQSAQHSQAPPLWVDWIEIGAARDPDLSFSSMELARQGNLDALQFLLDRLLNPDLDTKLATGGIRVSLRQKGDILHVMLDAPICPQQSELAPKIAKFLRQLDIEAFAGVRLYGRRAGQKHPQWRHATDFSAGSARTETAPEFAVSETDSNDLLPEPGGLILHPDFTQDDLQACLTKTPTPASDQPRSKRKGLARALLKTGLFVTQKAIPTGNTNRTPIALVWGALGLLLVVQADRFLGGQSWPPPESSDGAIALTQTEGEPTEGRSLEVSSPEAPATDANAENAVFDESGFTRAQTAADEGFSYEFPSFNSDQLDRQIASYLEFVAREGTPDVLIVGSSRALRGVDPVNLEKELADRYPNLNVFNFGVNGATAQVVDFIVRELIPVEQLPKLILWADGARAFNSGRDDRTFEAIVASEGYREIQRGVRPAMPESADDRGDRSLASLSEALAATAKGQLSLRHSYENLNDWLNDALAGRSAIYPRRDRLHAAATEMLSQLAAPSNDDGATPTVAETPEIAAGNDIDPERRQALARSSSDLLLGTQPNGFLPLSIRFDPNTYYEKHARVSGDYDADYESFQLNGIQTAALKNLLELTQAQQIPVVFINLPLTEEYLDPVRQEYEDQFQTYMLRLSIENQGFNFRDLSDLWPSQNEHFSDPSHLNRYGAYEVSVHLSQDPMIPWPRTQ</sequence>
<evidence type="ECO:0000256" key="1">
    <source>
        <dbReference type="SAM" id="MobiDB-lite"/>
    </source>
</evidence>
<organism evidence="2 3">
    <name type="scientific">Oxynema aestuarii AP17</name>
    <dbReference type="NCBI Taxonomy" id="2064643"/>
    <lineage>
        <taxon>Bacteria</taxon>
        <taxon>Bacillati</taxon>
        <taxon>Cyanobacteriota</taxon>
        <taxon>Cyanophyceae</taxon>
        <taxon>Oscillatoriophycideae</taxon>
        <taxon>Oscillatoriales</taxon>
        <taxon>Oscillatoriaceae</taxon>
        <taxon>Oxynema</taxon>
        <taxon>Oxynema aestuarii</taxon>
    </lineage>
</organism>
<gene>
    <name evidence="2" type="ORF">HCG48_23315</name>
</gene>
<proteinExistence type="predicted"/>
<dbReference type="AlphaFoldDB" id="A0A6H1U2R2"/>
<feature type="region of interest" description="Disordered" evidence="1">
    <location>
        <begin position="590"/>
        <end position="610"/>
    </location>
</feature>
<name>A0A6H1U2R2_9CYAN</name>
<keyword evidence="3" id="KW-1185">Reference proteome</keyword>
<protein>
    <submittedName>
        <fullName evidence="2">DUF1574 domain-containing protein</fullName>
    </submittedName>
</protein>
<accession>A0A6H1U2R2</accession>
<dbReference type="EMBL" id="CP051167">
    <property type="protein sequence ID" value="QIZ73168.1"/>
    <property type="molecule type" value="Genomic_DNA"/>
</dbReference>
<dbReference type="KEGG" id="oxy:HCG48_23315"/>
<dbReference type="Proteomes" id="UP000500857">
    <property type="component" value="Chromosome"/>
</dbReference>
<reference evidence="2 3" key="1">
    <citation type="submission" date="2020-04" db="EMBL/GenBank/DDBJ databases">
        <authorList>
            <person name="Basu S."/>
            <person name="Maruthanayagam V."/>
            <person name="Chakraborty S."/>
            <person name="Pramanik A."/>
            <person name="Mukherjee J."/>
            <person name="Brink B."/>
        </authorList>
    </citation>
    <scope>NUCLEOTIDE SEQUENCE [LARGE SCALE GENOMIC DNA]</scope>
    <source>
        <strain evidence="2 3">AP17</strain>
    </source>
</reference>
<feature type="region of interest" description="Disordered" evidence="1">
    <location>
        <begin position="90"/>
        <end position="119"/>
    </location>
</feature>
<evidence type="ECO:0000313" key="2">
    <source>
        <dbReference type="EMBL" id="QIZ73168.1"/>
    </source>
</evidence>
<dbReference type="SUPFAM" id="SSF52266">
    <property type="entry name" value="SGNH hydrolase"/>
    <property type="match status" value="1"/>
</dbReference>
<dbReference type="RefSeq" id="WP_168571314.1">
    <property type="nucleotide sequence ID" value="NZ_CP051167.1"/>
</dbReference>